<organism evidence="1 2">
    <name type="scientific">Miscanthus lutarioriparius</name>
    <dbReference type="NCBI Taxonomy" id="422564"/>
    <lineage>
        <taxon>Eukaryota</taxon>
        <taxon>Viridiplantae</taxon>
        <taxon>Streptophyta</taxon>
        <taxon>Embryophyta</taxon>
        <taxon>Tracheophyta</taxon>
        <taxon>Spermatophyta</taxon>
        <taxon>Magnoliopsida</taxon>
        <taxon>Liliopsida</taxon>
        <taxon>Poales</taxon>
        <taxon>Poaceae</taxon>
        <taxon>PACMAD clade</taxon>
        <taxon>Panicoideae</taxon>
        <taxon>Andropogonodae</taxon>
        <taxon>Andropogoneae</taxon>
        <taxon>Saccharinae</taxon>
        <taxon>Miscanthus</taxon>
    </lineage>
</organism>
<keyword evidence="2" id="KW-1185">Reference proteome</keyword>
<comment type="caution">
    <text evidence="1">The sequence shown here is derived from an EMBL/GenBank/DDBJ whole genome shotgun (WGS) entry which is preliminary data.</text>
</comment>
<gene>
    <name evidence="1" type="ORF">NCGR_LOCUS29303</name>
</gene>
<accession>A0A811PHU5</accession>
<sequence length="83" mass="8576">MAAVLLGPPVICGARPPPPPTTAVEAPASHPFLDLLDAYFNNEDPPAVSDAANGAKGPRMARRENNSATYASSGNPCLDLFIS</sequence>
<evidence type="ECO:0000313" key="2">
    <source>
        <dbReference type="Proteomes" id="UP000604825"/>
    </source>
</evidence>
<name>A0A811PHU5_9POAL</name>
<protein>
    <submittedName>
        <fullName evidence="1">Uncharacterized protein</fullName>
    </submittedName>
</protein>
<dbReference type="EMBL" id="CAJGYO010000007">
    <property type="protein sequence ID" value="CAD6244713.1"/>
    <property type="molecule type" value="Genomic_DNA"/>
</dbReference>
<dbReference type="Proteomes" id="UP000604825">
    <property type="component" value="Unassembled WGS sequence"/>
</dbReference>
<reference evidence="1" key="1">
    <citation type="submission" date="2020-10" db="EMBL/GenBank/DDBJ databases">
        <authorList>
            <person name="Han B."/>
            <person name="Lu T."/>
            <person name="Zhao Q."/>
            <person name="Huang X."/>
            <person name="Zhao Y."/>
        </authorList>
    </citation>
    <scope>NUCLEOTIDE SEQUENCE</scope>
</reference>
<evidence type="ECO:0000313" key="1">
    <source>
        <dbReference type="EMBL" id="CAD6244713.1"/>
    </source>
</evidence>
<dbReference type="AlphaFoldDB" id="A0A811PHU5"/>
<proteinExistence type="predicted"/>